<keyword evidence="2" id="KW-1133">Transmembrane helix</keyword>
<name>A0A1Y2HPR9_9FUNG</name>
<proteinExistence type="predicted"/>
<dbReference type="InterPro" id="IPR046368">
    <property type="entry name" value="Tag1"/>
</dbReference>
<dbReference type="PANTHER" id="PTHR35895:SF1">
    <property type="entry name" value="LIPID-BINDING SERUM GLYCOPROTEIN C-TERMINAL DOMAIN-CONTAINING PROTEIN"/>
    <property type="match status" value="1"/>
</dbReference>
<keyword evidence="2" id="KW-0812">Transmembrane</keyword>
<dbReference type="PANTHER" id="PTHR35895">
    <property type="entry name" value="CHROMOSOME 16, WHOLE GENOME SHOTGUN SEQUENCE"/>
    <property type="match status" value="1"/>
</dbReference>
<gene>
    <name evidence="3" type="ORF">BCR44DRAFT_59790</name>
</gene>
<dbReference type="EMBL" id="MCFL01000019">
    <property type="protein sequence ID" value="ORZ35954.1"/>
    <property type="molecule type" value="Genomic_DNA"/>
</dbReference>
<keyword evidence="4" id="KW-1185">Reference proteome</keyword>
<feature type="compositionally biased region" description="Basic and acidic residues" evidence="1">
    <location>
        <begin position="37"/>
        <end position="46"/>
    </location>
</feature>
<organism evidence="3 4">
    <name type="scientific">Catenaria anguillulae PL171</name>
    <dbReference type="NCBI Taxonomy" id="765915"/>
    <lineage>
        <taxon>Eukaryota</taxon>
        <taxon>Fungi</taxon>
        <taxon>Fungi incertae sedis</taxon>
        <taxon>Blastocladiomycota</taxon>
        <taxon>Blastocladiomycetes</taxon>
        <taxon>Blastocladiales</taxon>
        <taxon>Catenariaceae</taxon>
        <taxon>Catenaria</taxon>
    </lineage>
</organism>
<accession>A0A1Y2HPR9</accession>
<sequence>MSSRDAHVTPAGSAAPTGPTSEVNDLYVRDPTYSEQPDPRDLDDRDDIVRSGAKVGEAAAATPTGWRALVRTRRRKVIACCLLLVVLLVILIPIAYFAIVPMIIRKKFSGSQLYLYPDQVDVNMFASKDPALNIKMDSELFVYGTDMETVFAPEYWKITTGDGTLIAELPMPEKITHTDKRYKMKMDSDLKIVDPAKIGELLAQLSSPQGISDALGEIKINTVINAKIFGIKMPATSAVKTYDLRKLSFEKVFNKMLKNETLPGYLGEVMPADPTLKTFPRPAARATDPLKLNGVSMTTNDKGFSVTADVDYDNATPFATSFGGMSLVVRLYETPVLRIGVRDVNLVRGKGNMKPSLDVELLEDFPKIGELLRNAVFDFVGKNTFPVGISGPINLLARESRKPDAKMVPAEWMSTMTKPLAVNIPPALMAKLIAGDDKAKSGNSTASSSLLSSLDIKASVAMDAEKITIPVRVDLPKSLSLPELKLDYGIGIGLYAEAAKFLGVSVSNIAVTKPQGSDRNRAQATITITPDSSQGSMAAVAKLVDGILYGETVSQVVIKDIAITPANGAAECKWCSSLFTKLDFPLPIQPIPFKATLKNLMSKPASSEPAGPGLKINSVSVTQEPNSPAITVAASVDLPAPIKMIDQVDLPFAKLDFQVDDSTFVSVSLPNGLKVSGNSTTINVAVRATFANGGDVQDKVAALVGRFLGTQDGASKLAVTGVQFGVADKPFRTFEQVNVHLTTDDVKELLAARPASGNGGMALPPGLIKPTGVDIAMTGANTIMVSLSAAVNNPFPVSISIGSLSLSALLNDQTLATITLPPLAVQASQSNDLVLKDIRIELGTSGALPPMIGELVGKVLAKQPLSGTVGVTGITLGAPNGGQQSATISTFARVRITKDLAALTSGGSSSGSSVLDTSALLPAGGLSIPTPKLVSAGIATKEGAALAVSAALDYTHPLPVSVKIPYISLSLGLDNAGEVAAITVEGLDIQRNSGRLSLNVGLKMSNEEAVQNRIAQVVGQALSGQDVTGSLIISRVVLGASPTATTGLFSAINVPVSLGTLVNGAGRLGPGNNPDAPSPLAGLLDGFGKPEINNIRVATQDNGRVSIGLSAAFRNPLPVSIDIGYLALQARVSGAPLVGISVNGLKVAAAGDNKLELNVNLDFSSAPETQAAVKLLVGEILYKSNDWKSTVGVGGIVLGVNERDTIRTLSRVSVDLPVTKFISPSQVPELFKKLTGGSGSGGSGTSPLALLRDVSVQALPKDHIKVRAGLALPLPVSLDIGFVELTARLNRIAAVTVRVNGIKTTGDKNELVSLDVDIFVQDSEALAGTIRDLVRDMLARKPELPYLVGATGLRFGKDAAKPIETFAAVEADLPLAMLGINGSILDKIGGGGGSGLVKFNGVRDIKVATRPNKRVQADLVASIQFPFKLNVSIPAITARVQVDDEPIVSIFTGLSIGSASSDLALSVGLQFEDNDKTRAMVAQLVQQVLGGKVGDINHSLVVTGVALGAKEDDLISAFALVKVAVPLKDLLNKGLPTLPPSGGNSTSPVSLSDISVEAKPGSVVEVGVNATLGFNFPVTVDIGYVAATIGINRKDMVVLSVGPIQASPTTKSLGLKLSAKFLSSEALTADLQAVVTAFLRRMNGENIELPGAVSVGGLVFGVSAEDNIGLLSRTFIDIPIAKLAGSLPAGGSPAAPDAPKLIGGISNITVATLPGDIIRASLVAKVNLPMKLSVNVPFIGLGAALDNVVLARIAIENLRITPGNNDVALTVTVQVQDNEEAQKKIAQVIGQALYGPEPPQSFALVTGLAFGVSPADSVQTFAGVRAGMKVTDIVDKIKAGLGNNNGGAAPAAPSLIAGVSNITVDVKPDAVVDLSLNLQLAQSLPLSLDVGFLTATVGINKNALVTATVGGIKATPATRELGLRASFKLYSTPELQTDLRDIVLAILRKTEVTGNVFVAGLAFGASPQDHIALLSQTKVGLPIKTLMGMLPKQDGGDSKLPMPKLRGIKDIKVATLPGDVVEASLSLGLDLPFKVSVNVPFVGAVIAIDRVPLVRIGVQGLRITPENADLKLGIRAQIVDSPEGQALVARLIPAILFSPDPVQNILMITGLTLGVAPDNAITTFQQVVVPVPLQDLVKDIPKGLPTIGGGNSSLPIAARNIRVDVLPGAIVDASATVVLTNLTFPADISVPYFQVALGLNKNKLVTAAMSGFKISPTTKELGLSLRLQFENNPEVARDLAQVFDQIMNKKEVTGALLVTGLAFGHSLEDKVELLSTTNLALPLTMFSRQLGTIPDMIGQILAGVGKGPSPVQVKALGVAFKEGDVIDVSTTVGLGIQFPLSVSVPFINVDAQLGPLKALSIQVSGVKATPETKELSVSIRVIVADTPQLAQVIAKVAGDIANGNLNQAVTVTGFAIGVSAEDKISPFSEIKLPINLAPFLGAPPALPASASNATSLLQQINPRLSELKITTLPQRVIAISAKASFTNQMPVTVDVGYVSVGVGVDSERIADIRMRGFNMKPGDNGISLDLSIQLANGDANKVGAAIMDILQGKLDGHRVSVMGAVVGPNEQDNIQALSLARIELPVSRLTTPEDIKRIRDSLPGLIGGGAGGNSTSPVALTNLAVNMQQPGPIIISAAADLKTPADVQVNLGFFQAAFALGPNPAEMPNPPLVGFQIRGLKVEQNKLAVTIVLNVFDTENNQNLVAGLIRSILAGADLPDFHAFVAGFVIGASDSDKSEILSRTALSLPIRSIIKGPIKLPGGGGAGEMPAINPRDISIILENKYTLRIGAKIDVKNPTPVSVALGYISANVQINGLTFGSFAIDRPLAIGKGDNTLDLSVAINLNQDPKLEDAVAQLVNALLNGQLKGVEAGVNGLTFGANKDAANKILSRAEIKQTISLGNTPAPSVPSVKIERVKAAITPAGIEATVPIELPFTFTLGGIDTFSVIARARNNPMVMVGVSGLKADKSNRLTLGIRADMVTQVLAPTAAALYEAIKAGQPVSGLSVTDFKLKLANGEEFTLLSKIAATLPERKFEDLQFQVKIANLLKKTMDTKTLLHLPIPMEIGAGHVDFDVHTDRGKIGEVRRRNLVVKSEEGGFVVRIVPTIPWYDLVELGKVLANMEKENKYLRDFNIRTVDNTPVPWATTMANTIKLRLIPKWGSFDSPDLD</sequence>
<dbReference type="OrthoDB" id="5540378at2759"/>
<evidence type="ECO:0000313" key="4">
    <source>
        <dbReference type="Proteomes" id="UP000193411"/>
    </source>
</evidence>
<evidence type="ECO:0000256" key="1">
    <source>
        <dbReference type="SAM" id="MobiDB-lite"/>
    </source>
</evidence>
<feature type="transmembrane region" description="Helical" evidence="2">
    <location>
        <begin position="77"/>
        <end position="99"/>
    </location>
</feature>
<reference evidence="3 4" key="1">
    <citation type="submission" date="2016-07" db="EMBL/GenBank/DDBJ databases">
        <title>Pervasive Adenine N6-methylation of Active Genes in Fungi.</title>
        <authorList>
            <consortium name="DOE Joint Genome Institute"/>
            <person name="Mondo S.J."/>
            <person name="Dannebaum R.O."/>
            <person name="Kuo R.C."/>
            <person name="Labutti K."/>
            <person name="Haridas S."/>
            <person name="Kuo A."/>
            <person name="Salamov A."/>
            <person name="Ahrendt S.R."/>
            <person name="Lipzen A."/>
            <person name="Sullivan W."/>
            <person name="Andreopoulos W.B."/>
            <person name="Clum A."/>
            <person name="Lindquist E."/>
            <person name="Daum C."/>
            <person name="Ramamoorthy G.K."/>
            <person name="Gryganskyi A."/>
            <person name="Culley D."/>
            <person name="Magnuson J.K."/>
            <person name="James T.Y."/>
            <person name="O'Malley M.A."/>
            <person name="Stajich J.E."/>
            <person name="Spatafora J.W."/>
            <person name="Visel A."/>
            <person name="Grigoriev I.V."/>
        </authorList>
    </citation>
    <scope>NUCLEOTIDE SEQUENCE [LARGE SCALE GENOMIC DNA]</scope>
    <source>
        <strain evidence="3 4">PL171</strain>
    </source>
</reference>
<evidence type="ECO:0000256" key="2">
    <source>
        <dbReference type="SAM" id="Phobius"/>
    </source>
</evidence>
<evidence type="ECO:0000313" key="3">
    <source>
        <dbReference type="EMBL" id="ORZ35954.1"/>
    </source>
</evidence>
<keyword evidence="2" id="KW-0472">Membrane</keyword>
<protein>
    <submittedName>
        <fullName evidence="3">Uncharacterized protein</fullName>
    </submittedName>
</protein>
<comment type="caution">
    <text evidence="3">The sequence shown here is derived from an EMBL/GenBank/DDBJ whole genome shotgun (WGS) entry which is preliminary data.</text>
</comment>
<dbReference type="GO" id="GO:0000329">
    <property type="term" value="C:fungal-type vacuole membrane"/>
    <property type="evidence" value="ECO:0007669"/>
    <property type="project" value="InterPro"/>
</dbReference>
<feature type="region of interest" description="Disordered" evidence="1">
    <location>
        <begin position="1"/>
        <end position="46"/>
    </location>
</feature>
<dbReference type="Proteomes" id="UP000193411">
    <property type="component" value="Unassembled WGS sequence"/>
</dbReference>